<keyword evidence="2 5" id="KW-0413">Isomerase</keyword>
<dbReference type="PANTHER" id="PTHR48100:SF1">
    <property type="entry name" value="HISTIDINE PHOSPHATASE FAMILY PROTEIN-RELATED"/>
    <property type="match status" value="1"/>
</dbReference>
<dbReference type="STRING" id="1298851.TST_0280"/>
<feature type="binding site" evidence="4">
    <location>
        <begin position="8"/>
        <end position="15"/>
    </location>
    <ligand>
        <name>substrate</name>
    </ligand>
</feature>
<dbReference type="KEGG" id="ttk:TST_0280"/>
<dbReference type="PROSITE" id="PS00175">
    <property type="entry name" value="PG_MUTASE"/>
    <property type="match status" value="1"/>
</dbReference>
<sequence>MLVVKLIRHGESEFNKKGIIQGHTNSPLSPLGRVQAELTGMWLKEQSNIQKIYTSPLRRALETAQIINKHLQVPLIEIEEFKEIKLGIWEGKSIEEVKQKDPTNLNLWFTEPAKARIEGAERLDAFQKRVTDAFYKIVEEEREGEIAIVAHGGTISAIIASVLNLDMNHIWRMRFNNTSISEIVFGYQVPKVTLLNSTFHLGALAESGISIWNLKNNG</sequence>
<dbReference type="EMBL" id="AP013035">
    <property type="protein sequence ID" value="BAT71089.1"/>
    <property type="molecule type" value="Genomic_DNA"/>
</dbReference>
<keyword evidence="1" id="KW-0324">Glycolysis</keyword>
<evidence type="ECO:0000313" key="6">
    <source>
        <dbReference type="Proteomes" id="UP000063234"/>
    </source>
</evidence>
<dbReference type="GO" id="GO:0016853">
    <property type="term" value="F:isomerase activity"/>
    <property type="evidence" value="ECO:0007669"/>
    <property type="project" value="UniProtKB-KW"/>
</dbReference>
<dbReference type="GO" id="GO:0016791">
    <property type="term" value="F:phosphatase activity"/>
    <property type="evidence" value="ECO:0007669"/>
    <property type="project" value="TreeGrafter"/>
</dbReference>
<accession>A0A0S3QS21</accession>
<dbReference type="InterPro" id="IPR013078">
    <property type="entry name" value="His_Pase_superF_clade-1"/>
</dbReference>
<evidence type="ECO:0000256" key="4">
    <source>
        <dbReference type="PIRSR" id="PIRSR613078-2"/>
    </source>
</evidence>
<dbReference type="EC" id="5.4.2.-" evidence="5"/>
<evidence type="ECO:0000256" key="3">
    <source>
        <dbReference type="PIRSR" id="PIRSR613078-1"/>
    </source>
</evidence>
<dbReference type="CDD" id="cd07067">
    <property type="entry name" value="HP_PGM_like"/>
    <property type="match status" value="1"/>
</dbReference>
<dbReference type="OrthoDB" id="9781415at2"/>
<keyword evidence="6" id="KW-1185">Reference proteome</keyword>
<feature type="binding site" evidence="4">
    <location>
        <position position="59"/>
    </location>
    <ligand>
        <name>substrate</name>
    </ligand>
</feature>
<dbReference type="PANTHER" id="PTHR48100">
    <property type="entry name" value="BROAD-SPECIFICITY PHOSPHATASE YOR283W-RELATED"/>
    <property type="match status" value="1"/>
</dbReference>
<dbReference type="PIRSF" id="PIRSF000709">
    <property type="entry name" value="6PFK_2-Ptase"/>
    <property type="match status" value="1"/>
</dbReference>
<evidence type="ECO:0000313" key="5">
    <source>
        <dbReference type="EMBL" id="BAT71089.1"/>
    </source>
</evidence>
<dbReference type="Proteomes" id="UP000063234">
    <property type="component" value="Chromosome"/>
</dbReference>
<evidence type="ECO:0000256" key="2">
    <source>
        <dbReference type="ARBA" id="ARBA00023235"/>
    </source>
</evidence>
<dbReference type="SMART" id="SM00855">
    <property type="entry name" value="PGAM"/>
    <property type="match status" value="1"/>
</dbReference>
<proteinExistence type="predicted"/>
<dbReference type="GO" id="GO:0005737">
    <property type="term" value="C:cytoplasm"/>
    <property type="evidence" value="ECO:0007669"/>
    <property type="project" value="TreeGrafter"/>
</dbReference>
<protein>
    <submittedName>
        <fullName evidence="5">Probable phosphoglycerate mutase</fullName>
        <ecNumber evidence="5">5.4.2.-</ecNumber>
    </submittedName>
</protein>
<name>A0A0S3QS21_THET7</name>
<dbReference type="Gene3D" id="3.40.50.1240">
    <property type="entry name" value="Phosphoglycerate mutase-like"/>
    <property type="match status" value="1"/>
</dbReference>
<feature type="active site" description="Proton donor/acceptor" evidence="3">
    <location>
        <position position="83"/>
    </location>
</feature>
<dbReference type="Pfam" id="PF00300">
    <property type="entry name" value="His_Phos_1"/>
    <property type="match status" value="1"/>
</dbReference>
<dbReference type="InterPro" id="IPR029033">
    <property type="entry name" value="His_PPase_superfam"/>
</dbReference>
<dbReference type="SUPFAM" id="SSF53254">
    <property type="entry name" value="Phosphoglycerate mutase-like"/>
    <property type="match status" value="1"/>
</dbReference>
<dbReference type="RefSeq" id="WP_070098497.1">
    <property type="nucleotide sequence ID" value="NZ_AP013035.1"/>
</dbReference>
<organism evidence="5 6">
    <name type="scientific">Thermosulfidibacter takaii (strain DSM 17441 / JCM 13301 / NBRC 103674 / ABI70S6)</name>
    <dbReference type="NCBI Taxonomy" id="1298851"/>
    <lineage>
        <taxon>Bacteria</taxon>
        <taxon>Pseudomonadati</taxon>
        <taxon>Thermosulfidibacterota</taxon>
        <taxon>Thermosulfidibacteria</taxon>
        <taxon>Thermosulfidibacterales</taxon>
        <taxon>Thermosulfidibacteraceae</taxon>
    </lineage>
</organism>
<reference evidence="6" key="1">
    <citation type="journal article" date="2018" name="Science">
        <title>A primordial and reversible TCA cycle in a facultatively chemolithoautotrophic thermophile.</title>
        <authorList>
            <person name="Nunoura T."/>
            <person name="Chikaraishi Y."/>
            <person name="Izaki R."/>
            <person name="Suwa T."/>
            <person name="Sato T."/>
            <person name="Harada T."/>
            <person name="Mori K."/>
            <person name="Kato Y."/>
            <person name="Miyazaki M."/>
            <person name="Shimamura S."/>
            <person name="Yanagawa K."/>
            <person name="Shuto A."/>
            <person name="Ohkouchi N."/>
            <person name="Fujita N."/>
            <person name="Takaki Y."/>
            <person name="Atomi H."/>
            <person name="Takai K."/>
        </authorList>
    </citation>
    <scope>NUCLEOTIDE SEQUENCE [LARGE SCALE GENOMIC DNA]</scope>
    <source>
        <strain evidence="6">DSM 17441 / JCM 13301 / NBRC 103674 / ABI70S6</strain>
    </source>
</reference>
<gene>
    <name evidence="5" type="ORF">TST_0280</name>
</gene>
<dbReference type="InterPro" id="IPR001345">
    <property type="entry name" value="PG/BPGM_mutase_AS"/>
</dbReference>
<dbReference type="InterPro" id="IPR050275">
    <property type="entry name" value="PGM_Phosphatase"/>
</dbReference>
<dbReference type="AlphaFoldDB" id="A0A0S3QS21"/>
<evidence type="ECO:0000256" key="1">
    <source>
        <dbReference type="ARBA" id="ARBA00023152"/>
    </source>
</evidence>
<feature type="active site" description="Tele-phosphohistidine intermediate" evidence="3">
    <location>
        <position position="9"/>
    </location>
</feature>